<dbReference type="EMBL" id="QQAZ01000019">
    <property type="protein sequence ID" value="RDI43629.1"/>
    <property type="molecule type" value="Genomic_DNA"/>
</dbReference>
<dbReference type="RefSeq" id="WP_068027147.1">
    <property type="nucleotide sequence ID" value="NZ_QQAZ01000019.1"/>
</dbReference>
<evidence type="ECO:0000313" key="2">
    <source>
        <dbReference type="Proteomes" id="UP000255355"/>
    </source>
</evidence>
<dbReference type="CDD" id="cd07821">
    <property type="entry name" value="PYR_PYL_RCAR_like"/>
    <property type="match status" value="1"/>
</dbReference>
<gene>
    <name evidence="1" type="ORF">DFR68_11916</name>
</gene>
<proteinExistence type="predicted"/>
<dbReference type="Pfam" id="PF10604">
    <property type="entry name" value="Polyketide_cyc2"/>
    <property type="match status" value="1"/>
</dbReference>
<organism evidence="1 2">
    <name type="scientific">Nocardia mexicana</name>
    <dbReference type="NCBI Taxonomy" id="279262"/>
    <lineage>
        <taxon>Bacteria</taxon>
        <taxon>Bacillati</taxon>
        <taxon>Actinomycetota</taxon>
        <taxon>Actinomycetes</taxon>
        <taxon>Mycobacteriales</taxon>
        <taxon>Nocardiaceae</taxon>
        <taxon>Nocardia</taxon>
    </lineage>
</organism>
<dbReference type="SUPFAM" id="SSF55961">
    <property type="entry name" value="Bet v1-like"/>
    <property type="match status" value="1"/>
</dbReference>
<protein>
    <submittedName>
        <fullName evidence="1">Uncharacterized protein YndB with AHSA1/START domain</fullName>
    </submittedName>
</protein>
<dbReference type="InterPro" id="IPR019587">
    <property type="entry name" value="Polyketide_cyclase/dehydratase"/>
</dbReference>
<comment type="caution">
    <text evidence="1">The sequence shown here is derived from an EMBL/GenBank/DDBJ whole genome shotgun (WGS) entry which is preliminary data.</text>
</comment>
<keyword evidence="2" id="KW-1185">Reference proteome</keyword>
<dbReference type="STRING" id="1210089.GCA_001613165_06010"/>
<reference evidence="1 2" key="1">
    <citation type="submission" date="2018-07" db="EMBL/GenBank/DDBJ databases">
        <title>Genomic Encyclopedia of Type Strains, Phase IV (KMG-IV): sequencing the most valuable type-strain genomes for metagenomic binning, comparative biology and taxonomic classification.</title>
        <authorList>
            <person name="Goeker M."/>
        </authorList>
    </citation>
    <scope>NUCLEOTIDE SEQUENCE [LARGE SCALE GENOMIC DNA]</scope>
    <source>
        <strain evidence="1 2">DSM 44952</strain>
    </source>
</reference>
<dbReference type="Gene3D" id="3.30.530.20">
    <property type="match status" value="1"/>
</dbReference>
<dbReference type="AlphaFoldDB" id="A0A370GK38"/>
<dbReference type="Proteomes" id="UP000255355">
    <property type="component" value="Unassembled WGS sequence"/>
</dbReference>
<name>A0A370GK38_9NOCA</name>
<evidence type="ECO:0000313" key="1">
    <source>
        <dbReference type="EMBL" id="RDI43629.1"/>
    </source>
</evidence>
<accession>A0A370GK38</accession>
<dbReference type="InterPro" id="IPR023393">
    <property type="entry name" value="START-like_dom_sf"/>
</dbReference>
<sequence>MKTEVGKPLRFALEPIPAEWTGDYLATAPISVTVHAELPAPPAVVFAALVDESCFSWLPGVAGFRYDTAHRGIGATRVLLNPLLTVREEFTAYVEDERLDYTFTGMSVPVFQSSVESYELQPISQGSTLLTVRVGAVPRVPAPRWIARPLQRSFTAGAVRGLARVVAPADSPS</sequence>